<accession>I8UAD0</accession>
<dbReference type="Pfam" id="PF01553">
    <property type="entry name" value="Acyltransferase"/>
    <property type="match status" value="1"/>
</dbReference>
<dbReference type="EC" id="2.3.1.51" evidence="4"/>
<name>I8UAD0_9BACL</name>
<reference evidence="6 7" key="1">
    <citation type="journal article" date="2012" name="J. Bacteriol.">
        <title>Genome of Bacillus macauensis ZFHKF-1, a Long-Chain-Forming Bacterium.</title>
        <authorList>
            <person name="Cai L."/>
            <person name="Zhang T."/>
        </authorList>
    </citation>
    <scope>NUCLEOTIDE SEQUENCE [LARGE SCALE GENOMIC DNA]</scope>
    <source>
        <strain evidence="6 7">ZFHKF-1</strain>
    </source>
</reference>
<dbReference type="PANTHER" id="PTHR10434:SF40">
    <property type="entry name" value="1-ACYL-SN-GLYCEROL-3-PHOSPHATE ACYLTRANSFERASE"/>
    <property type="match status" value="1"/>
</dbReference>
<comment type="domain">
    <text evidence="4">The HXXXXD motif is essential for acyltransferase activity and may constitute the binding site for the phosphate moiety of the glycerol-3-phosphate.</text>
</comment>
<protein>
    <recommendedName>
        <fullName evidence="4">1-acyl-sn-glycerol-3-phosphate acyltransferase</fullName>
        <ecNumber evidence="4">2.3.1.51</ecNumber>
    </recommendedName>
</protein>
<keyword evidence="7" id="KW-1185">Reference proteome</keyword>
<evidence type="ECO:0000259" key="5">
    <source>
        <dbReference type="SMART" id="SM00563"/>
    </source>
</evidence>
<dbReference type="STRING" id="1196324.A374_17759"/>
<feature type="domain" description="Phospholipid/glycerol acyltransferase" evidence="5">
    <location>
        <begin position="33"/>
        <end position="143"/>
    </location>
</feature>
<comment type="similarity">
    <text evidence="1 4">Belongs to the 1-acyl-sn-glycerol-3-phosphate acyltransferase family.</text>
</comment>
<evidence type="ECO:0000256" key="1">
    <source>
        <dbReference type="ARBA" id="ARBA00008655"/>
    </source>
</evidence>
<dbReference type="EMBL" id="AKKV01000042">
    <property type="protein sequence ID" value="EIT83905.1"/>
    <property type="molecule type" value="Genomic_DNA"/>
</dbReference>
<keyword evidence="4" id="KW-0444">Lipid biosynthesis</keyword>
<comment type="catalytic activity">
    <reaction evidence="4">
        <text>a 1-acyl-sn-glycero-3-phosphate + an acyl-CoA = a 1,2-diacyl-sn-glycero-3-phosphate + CoA</text>
        <dbReference type="Rhea" id="RHEA:19709"/>
        <dbReference type="ChEBI" id="CHEBI:57287"/>
        <dbReference type="ChEBI" id="CHEBI:57970"/>
        <dbReference type="ChEBI" id="CHEBI:58342"/>
        <dbReference type="ChEBI" id="CHEBI:58608"/>
        <dbReference type="EC" id="2.3.1.51"/>
    </reaction>
</comment>
<organism evidence="6 7">
    <name type="scientific">Fictibacillus macauensis ZFHKF-1</name>
    <dbReference type="NCBI Taxonomy" id="1196324"/>
    <lineage>
        <taxon>Bacteria</taxon>
        <taxon>Bacillati</taxon>
        <taxon>Bacillota</taxon>
        <taxon>Bacilli</taxon>
        <taxon>Bacillales</taxon>
        <taxon>Fictibacillaceae</taxon>
        <taxon>Fictibacillus</taxon>
    </lineage>
</organism>
<dbReference type="RefSeq" id="WP_007203621.1">
    <property type="nucleotide sequence ID" value="NZ_AKKV01000042.1"/>
</dbReference>
<comment type="caution">
    <text evidence="6">The sequence shown here is derived from an EMBL/GenBank/DDBJ whole genome shotgun (WGS) entry which is preliminary data.</text>
</comment>
<dbReference type="PATRIC" id="fig|1196324.3.peg.3624"/>
<evidence type="ECO:0000313" key="6">
    <source>
        <dbReference type="EMBL" id="EIT83905.1"/>
    </source>
</evidence>
<evidence type="ECO:0000256" key="2">
    <source>
        <dbReference type="ARBA" id="ARBA00022679"/>
    </source>
</evidence>
<dbReference type="InterPro" id="IPR002123">
    <property type="entry name" value="Plipid/glycerol_acylTrfase"/>
</dbReference>
<dbReference type="PANTHER" id="PTHR10434">
    <property type="entry name" value="1-ACYL-SN-GLYCEROL-3-PHOSPHATE ACYLTRANSFERASE"/>
    <property type="match status" value="1"/>
</dbReference>
<keyword evidence="4" id="KW-0443">Lipid metabolism</keyword>
<dbReference type="AlphaFoldDB" id="I8UAD0"/>
<dbReference type="GO" id="GO:0003841">
    <property type="term" value="F:1-acylglycerol-3-phosphate O-acyltransferase activity"/>
    <property type="evidence" value="ECO:0007669"/>
    <property type="project" value="UniProtKB-UniRule"/>
</dbReference>
<evidence type="ECO:0000256" key="3">
    <source>
        <dbReference type="ARBA" id="ARBA00023315"/>
    </source>
</evidence>
<dbReference type="SMART" id="SM00563">
    <property type="entry name" value="PlsC"/>
    <property type="match status" value="1"/>
</dbReference>
<evidence type="ECO:0000256" key="4">
    <source>
        <dbReference type="RuleBase" id="RU361267"/>
    </source>
</evidence>
<dbReference type="GO" id="GO:0016020">
    <property type="term" value="C:membrane"/>
    <property type="evidence" value="ECO:0007669"/>
    <property type="project" value="InterPro"/>
</dbReference>
<dbReference type="eggNOG" id="COG0204">
    <property type="taxonomic scope" value="Bacteria"/>
</dbReference>
<dbReference type="Proteomes" id="UP000004080">
    <property type="component" value="Unassembled WGS sequence"/>
</dbReference>
<dbReference type="InterPro" id="IPR004552">
    <property type="entry name" value="AGP_acyltrans"/>
</dbReference>
<keyword evidence="2 4" id="KW-0808">Transferase</keyword>
<dbReference type="CDD" id="cd07989">
    <property type="entry name" value="LPLAT_AGPAT-like"/>
    <property type="match status" value="1"/>
</dbReference>
<sequence>MYTFVATIAKIILRLFGKIEVRNKELLPTEGGYIIACNHRGWVEIIVLGTKSPKPVHFMAKKELFTKRLIGWFLTSIKAFPVNRENPSPGSIKKPVKLLKEGHVVGIFPSGTRTAEDASLKRGAVTIANLAKMPIVPAIYEGPGTLKGLWKTRKATLTFGEPFYVSSKNKDELAAFTERLSRSTNEINYLNKAQ</sequence>
<dbReference type="NCBIfam" id="TIGR00530">
    <property type="entry name" value="AGP_acyltrn"/>
    <property type="match status" value="1"/>
</dbReference>
<proteinExistence type="inferred from homology"/>
<dbReference type="GO" id="GO:0006654">
    <property type="term" value="P:phosphatidic acid biosynthetic process"/>
    <property type="evidence" value="ECO:0007669"/>
    <property type="project" value="TreeGrafter"/>
</dbReference>
<dbReference type="SUPFAM" id="SSF69593">
    <property type="entry name" value="Glycerol-3-phosphate (1)-acyltransferase"/>
    <property type="match status" value="1"/>
</dbReference>
<keyword evidence="3 4" id="KW-0012">Acyltransferase</keyword>
<dbReference type="OrthoDB" id="9803035at2"/>
<keyword evidence="4" id="KW-0594">Phospholipid biosynthesis</keyword>
<keyword evidence="4" id="KW-1208">Phospholipid metabolism</keyword>
<gene>
    <name evidence="6" type="ORF">A374_17759</name>
</gene>
<evidence type="ECO:0000313" key="7">
    <source>
        <dbReference type="Proteomes" id="UP000004080"/>
    </source>
</evidence>